<evidence type="ECO:0000256" key="11">
    <source>
        <dbReference type="ARBA" id="ARBA00022833"/>
    </source>
</evidence>
<evidence type="ECO:0000256" key="16">
    <source>
        <dbReference type="ARBA" id="ARBA00023130"/>
    </source>
</evidence>
<dbReference type="CDD" id="cd19187">
    <property type="entry name" value="PR-SET_PRDM1"/>
    <property type="match status" value="1"/>
</dbReference>
<feature type="compositionally biased region" description="Polar residues" evidence="23">
    <location>
        <begin position="304"/>
        <end position="330"/>
    </location>
</feature>
<dbReference type="FunFam" id="3.30.160.60:FF:000132">
    <property type="entry name" value="PR domain zinc finger protein 1"/>
    <property type="match status" value="1"/>
</dbReference>
<keyword evidence="4" id="KW-0399">Innate immunity</keyword>
<keyword evidence="6" id="KW-0808">Transferase</keyword>
<evidence type="ECO:0000256" key="3">
    <source>
        <dbReference type="ARBA" id="ARBA00022499"/>
    </source>
</evidence>
<dbReference type="PROSITE" id="PS50280">
    <property type="entry name" value="SET"/>
    <property type="match status" value="1"/>
</dbReference>
<evidence type="ECO:0000256" key="19">
    <source>
        <dbReference type="ARBA" id="ARBA00063130"/>
    </source>
</evidence>
<dbReference type="GO" id="GO:0000978">
    <property type="term" value="F:RNA polymerase II cis-regulatory region sequence-specific DNA binding"/>
    <property type="evidence" value="ECO:0007669"/>
    <property type="project" value="TreeGrafter"/>
</dbReference>
<name>A0A8C4RKM8_ERPCA</name>
<dbReference type="Gene3D" id="2.170.270.10">
    <property type="entry name" value="SET domain"/>
    <property type="match status" value="1"/>
</dbReference>
<keyword evidence="2" id="KW-0678">Repressor</keyword>
<reference evidence="26" key="1">
    <citation type="submission" date="2021-06" db="EMBL/GenBank/DDBJ databases">
        <authorList>
            <consortium name="Wellcome Sanger Institute Data Sharing"/>
        </authorList>
    </citation>
    <scope>NUCLEOTIDE SEQUENCE [LARGE SCALE GENOMIC DNA]</scope>
</reference>
<dbReference type="FunFam" id="3.30.160.60:FF:000262">
    <property type="entry name" value="PR domain zinc finger protein 1"/>
    <property type="match status" value="1"/>
</dbReference>
<protein>
    <recommendedName>
        <fullName evidence="20 21">PR domain zinc finger protein 1</fullName>
        <ecNumber evidence="21">2.1.1.-</ecNumber>
    </recommendedName>
</protein>
<dbReference type="InterPro" id="IPR050331">
    <property type="entry name" value="Zinc_finger"/>
</dbReference>
<feature type="region of interest" description="Disordered" evidence="23">
    <location>
        <begin position="287"/>
        <end position="355"/>
    </location>
</feature>
<feature type="domain" description="C2H2-type" evidence="24">
    <location>
        <begin position="628"/>
        <end position="655"/>
    </location>
</feature>
<feature type="compositionally biased region" description="Low complexity" evidence="23">
    <location>
        <begin position="331"/>
        <end position="343"/>
    </location>
</feature>
<comment type="subunit">
    <text evidence="19">Interacts with PRMT5. Interacts with FBXO10. Interacts with FBXO11. Interacts with multiple nuclear sumoylation E3 ligases, including CBX4, PIAS1, PIAS2, PIAS3, PIAS4, PML and RNF4, but not RANBP2. Interacts with LDB1, SMARCD3 and SMARCC1. Interacts with EEIG1; following TNFSF11/RANKL stimulation in bone marrow-derived macrophages, the interaction promotes the binding of PRDM1/BLIMP1 to the gene promoter of IRF8.</text>
</comment>
<evidence type="ECO:0000256" key="17">
    <source>
        <dbReference type="ARBA" id="ARBA00023163"/>
    </source>
</evidence>
<dbReference type="PIRSF" id="PIRSF013212">
    <property type="entry name" value="PRDM1"/>
    <property type="match status" value="1"/>
</dbReference>
<evidence type="ECO:0000256" key="13">
    <source>
        <dbReference type="ARBA" id="ARBA00022859"/>
    </source>
</evidence>
<keyword evidence="14" id="KW-0805">Transcription regulation</keyword>
<dbReference type="GO" id="GO:0002250">
    <property type="term" value="P:adaptive immune response"/>
    <property type="evidence" value="ECO:0007669"/>
    <property type="project" value="UniProtKB-KW"/>
</dbReference>
<dbReference type="OrthoDB" id="9345291at2759"/>
<dbReference type="FunFam" id="3.30.160.60:FF:000446">
    <property type="entry name" value="Zinc finger protein"/>
    <property type="match status" value="1"/>
</dbReference>
<dbReference type="PROSITE" id="PS50157">
    <property type="entry name" value="ZINC_FINGER_C2H2_2"/>
    <property type="match status" value="4"/>
</dbReference>
<dbReference type="SUPFAM" id="SSF82199">
    <property type="entry name" value="SET domain"/>
    <property type="match status" value="1"/>
</dbReference>
<dbReference type="Gene3D" id="3.30.160.60">
    <property type="entry name" value="Classic Zinc Finger"/>
    <property type="match status" value="5"/>
</dbReference>
<keyword evidence="5" id="KW-0489">Methyltransferase</keyword>
<dbReference type="Pfam" id="PF00096">
    <property type="entry name" value="zf-C2H2"/>
    <property type="match status" value="3"/>
</dbReference>
<keyword evidence="17" id="KW-0804">Transcription</keyword>
<dbReference type="InterPro" id="IPR036236">
    <property type="entry name" value="Znf_C2H2_sf"/>
</dbReference>
<comment type="subcellular location">
    <subcellularLocation>
        <location evidence="21">Nucleus</location>
    </subcellularLocation>
    <subcellularLocation>
        <location evidence="21">Cytoplasm</location>
    </subcellularLocation>
</comment>
<keyword evidence="7" id="KW-0949">S-adenosyl-L-methionine</keyword>
<keyword evidence="16" id="KW-1064">Adaptive immunity</keyword>
<dbReference type="Ensembl" id="ENSECRT00000003160.1">
    <property type="protein sequence ID" value="ENSECRP00000003107.1"/>
    <property type="gene ID" value="ENSECRG00000002117.1"/>
</dbReference>
<organism evidence="26 27">
    <name type="scientific">Erpetoichthys calabaricus</name>
    <name type="common">Rope fish</name>
    <name type="synonym">Calamoichthys calabaricus</name>
    <dbReference type="NCBI Taxonomy" id="27687"/>
    <lineage>
        <taxon>Eukaryota</taxon>
        <taxon>Metazoa</taxon>
        <taxon>Chordata</taxon>
        <taxon>Craniata</taxon>
        <taxon>Vertebrata</taxon>
        <taxon>Euteleostomi</taxon>
        <taxon>Actinopterygii</taxon>
        <taxon>Polypteriformes</taxon>
        <taxon>Polypteridae</taxon>
        <taxon>Erpetoichthys</taxon>
    </lineage>
</organism>
<evidence type="ECO:0000313" key="27">
    <source>
        <dbReference type="Proteomes" id="UP000694620"/>
    </source>
</evidence>
<dbReference type="GO" id="GO:0045165">
    <property type="term" value="P:cell fate commitment"/>
    <property type="evidence" value="ECO:0007669"/>
    <property type="project" value="UniProtKB-UniRule"/>
</dbReference>
<dbReference type="GO" id="GO:0032259">
    <property type="term" value="P:methylation"/>
    <property type="evidence" value="ECO:0007669"/>
    <property type="project" value="UniProtKB-KW"/>
</dbReference>
<dbReference type="InterPro" id="IPR001214">
    <property type="entry name" value="SET_dom"/>
</dbReference>
<accession>A0A8C4RKM8</accession>
<dbReference type="Proteomes" id="UP000694620">
    <property type="component" value="Chromosome 3"/>
</dbReference>
<dbReference type="InterPro" id="IPR016608">
    <property type="entry name" value="PRDM1"/>
</dbReference>
<evidence type="ECO:0000256" key="8">
    <source>
        <dbReference type="ARBA" id="ARBA00022723"/>
    </source>
</evidence>
<dbReference type="GO" id="GO:0005737">
    <property type="term" value="C:cytoplasm"/>
    <property type="evidence" value="ECO:0007669"/>
    <property type="project" value="UniProtKB-SubCell"/>
</dbReference>
<proteinExistence type="inferred from homology"/>
<dbReference type="GeneTree" id="ENSGT00940000154798"/>
<dbReference type="InterPro" id="IPR044413">
    <property type="entry name" value="PRDM1_PR-SET"/>
</dbReference>
<keyword evidence="18" id="KW-0539">Nucleus</keyword>
<reference evidence="26" key="3">
    <citation type="submission" date="2025-09" db="UniProtKB">
        <authorList>
            <consortium name="Ensembl"/>
        </authorList>
    </citation>
    <scope>IDENTIFICATION</scope>
</reference>
<evidence type="ECO:0000256" key="18">
    <source>
        <dbReference type="ARBA" id="ARBA00023242"/>
    </source>
</evidence>
<dbReference type="SMART" id="SM00355">
    <property type="entry name" value="ZnF_C2H2"/>
    <property type="match status" value="5"/>
</dbReference>
<dbReference type="PROSITE" id="PS00028">
    <property type="entry name" value="ZINC_FINGER_C2H2_1"/>
    <property type="match status" value="4"/>
</dbReference>
<evidence type="ECO:0000313" key="26">
    <source>
        <dbReference type="Ensembl" id="ENSECRP00000003107.1"/>
    </source>
</evidence>
<comment type="function">
    <text evidence="21">Transcription factor that mediates a transcriptional program in various innate and adaptive immune tissue-resident lymphocyte T cell types such as tissue-resident memory T (Trm), natural killer (trNK) and natural killer T (NKT) cells and negatively regulates gene expression of proteins that promote the egress of tissue-resident T-cell populations from non-lymphoid organs. Plays a role in the development, retention and long-term establishment of adaptive and innate tissue-resident lymphocyte T cell types in non-lymphoid organs, such as the skin and gut, but also in other nonbarrier tissues like liver and kidney, and therefore may provide immediate immunological protection against reactivating infections or viral reinfection. Binds specifically to the PRDI element in the promoter of the beta-interferon gene. Drives the maturation of B-lymphocytes into Ig secreting cells. Associates with the transcriptional repressor ZNF683 to chromatin at gene promoter regions.</text>
</comment>
<keyword evidence="3" id="KW-1017">Isopeptide bond</keyword>
<dbReference type="Pfam" id="PF21549">
    <property type="entry name" value="PRDM2_PR"/>
    <property type="match status" value="1"/>
</dbReference>
<dbReference type="InterPro" id="IPR013087">
    <property type="entry name" value="Znf_C2H2_type"/>
</dbReference>
<feature type="domain" description="SET" evidence="25">
    <location>
        <begin position="79"/>
        <end position="196"/>
    </location>
</feature>
<evidence type="ECO:0000256" key="10">
    <source>
        <dbReference type="ARBA" id="ARBA00022771"/>
    </source>
</evidence>
<evidence type="ECO:0000256" key="2">
    <source>
        <dbReference type="ARBA" id="ARBA00022491"/>
    </source>
</evidence>
<keyword evidence="13" id="KW-0391">Immunity</keyword>
<keyword evidence="9" id="KW-0677">Repeat</keyword>
<evidence type="ECO:0000256" key="21">
    <source>
        <dbReference type="PIRNR" id="PIRNR013212"/>
    </source>
</evidence>
<dbReference type="PANTHER" id="PTHR16515:SF68">
    <property type="entry name" value="PR DOMAIN ZINC FINGER PROTEIN 1"/>
    <property type="match status" value="1"/>
</dbReference>
<evidence type="ECO:0000259" key="24">
    <source>
        <dbReference type="PROSITE" id="PS50157"/>
    </source>
</evidence>
<feature type="region of interest" description="Disordered" evidence="23">
    <location>
        <begin position="249"/>
        <end position="269"/>
    </location>
</feature>
<reference evidence="26" key="2">
    <citation type="submission" date="2025-08" db="UniProtKB">
        <authorList>
            <consortium name="Ensembl"/>
        </authorList>
    </citation>
    <scope>IDENTIFICATION</scope>
</reference>
<feature type="domain" description="C2H2-type" evidence="24">
    <location>
        <begin position="600"/>
        <end position="627"/>
    </location>
</feature>
<dbReference type="FunFam" id="3.30.160.60:FF:000211">
    <property type="entry name" value="PR domain zinc finger protein 1"/>
    <property type="match status" value="1"/>
</dbReference>
<evidence type="ECO:0000256" key="14">
    <source>
        <dbReference type="ARBA" id="ARBA00023015"/>
    </source>
</evidence>
<keyword evidence="12" id="KW-0832">Ubl conjugation</keyword>
<comment type="similarity">
    <text evidence="21">Belongs to the class V-like SAM-binding methyltransferase superfamily.</text>
</comment>
<keyword evidence="8" id="KW-0479">Metal-binding</keyword>
<dbReference type="GO" id="GO:0008168">
    <property type="term" value="F:methyltransferase activity"/>
    <property type="evidence" value="ECO:0007669"/>
    <property type="project" value="UniProtKB-KW"/>
</dbReference>
<gene>
    <name evidence="26" type="primary">PRDM1</name>
    <name evidence="26" type="synonym">prdm1a</name>
</gene>
<evidence type="ECO:0000256" key="23">
    <source>
        <dbReference type="SAM" id="MobiDB-lite"/>
    </source>
</evidence>
<feature type="domain" description="C2H2-type" evidence="24">
    <location>
        <begin position="572"/>
        <end position="599"/>
    </location>
</feature>
<evidence type="ECO:0000256" key="1">
    <source>
        <dbReference type="ARBA" id="ARBA00022490"/>
    </source>
</evidence>
<dbReference type="AlphaFoldDB" id="A0A8C4RKM8"/>
<evidence type="ECO:0000256" key="6">
    <source>
        <dbReference type="ARBA" id="ARBA00022679"/>
    </source>
</evidence>
<dbReference type="GO" id="GO:0045087">
    <property type="term" value="P:innate immune response"/>
    <property type="evidence" value="ECO:0007669"/>
    <property type="project" value="UniProtKB-KW"/>
</dbReference>
<keyword evidence="15" id="KW-0238">DNA-binding</keyword>
<keyword evidence="27" id="KW-1185">Reference proteome</keyword>
<evidence type="ECO:0000256" key="20">
    <source>
        <dbReference type="ARBA" id="ARBA00067594"/>
    </source>
</evidence>
<dbReference type="SMART" id="SM00317">
    <property type="entry name" value="SET"/>
    <property type="match status" value="1"/>
</dbReference>
<evidence type="ECO:0000256" key="15">
    <source>
        <dbReference type="ARBA" id="ARBA00023125"/>
    </source>
</evidence>
<dbReference type="GO" id="GO:0005634">
    <property type="term" value="C:nucleus"/>
    <property type="evidence" value="ECO:0007669"/>
    <property type="project" value="UniProtKB-SubCell"/>
</dbReference>
<dbReference type="GO" id="GO:0008270">
    <property type="term" value="F:zinc ion binding"/>
    <property type="evidence" value="ECO:0007669"/>
    <property type="project" value="UniProtKB-KW"/>
</dbReference>
<dbReference type="EC" id="2.1.1.-" evidence="21"/>
<evidence type="ECO:0000256" key="4">
    <source>
        <dbReference type="ARBA" id="ARBA00022588"/>
    </source>
</evidence>
<keyword evidence="11" id="KW-0862">Zinc</keyword>
<keyword evidence="1" id="KW-0963">Cytoplasm</keyword>
<feature type="region of interest" description="Disordered" evidence="23">
    <location>
        <begin position="500"/>
        <end position="522"/>
    </location>
</feature>
<dbReference type="SUPFAM" id="SSF57667">
    <property type="entry name" value="beta-beta-alpha zinc fingers"/>
    <property type="match status" value="3"/>
</dbReference>
<dbReference type="FunFam" id="2.170.270.10:FF:000019">
    <property type="entry name" value="PR domain zinc finger protein 1"/>
    <property type="match status" value="1"/>
</dbReference>
<evidence type="ECO:0000256" key="7">
    <source>
        <dbReference type="ARBA" id="ARBA00022691"/>
    </source>
</evidence>
<dbReference type="InterPro" id="IPR046341">
    <property type="entry name" value="SET_dom_sf"/>
</dbReference>
<evidence type="ECO:0000256" key="5">
    <source>
        <dbReference type="ARBA" id="ARBA00022603"/>
    </source>
</evidence>
<dbReference type="FunFam" id="3.30.160.60:FF:000748">
    <property type="entry name" value="PR domain zinc finger protein"/>
    <property type="match status" value="1"/>
</dbReference>
<dbReference type="PANTHER" id="PTHR16515">
    <property type="entry name" value="PR DOMAIN ZINC FINGER PROTEIN"/>
    <property type="match status" value="1"/>
</dbReference>
<feature type="domain" description="C2H2-type" evidence="24">
    <location>
        <begin position="656"/>
        <end position="683"/>
    </location>
</feature>
<evidence type="ECO:0000256" key="22">
    <source>
        <dbReference type="PROSITE-ProRule" id="PRU00042"/>
    </source>
</evidence>
<keyword evidence="10 22" id="KW-0863">Zinc-finger</keyword>
<evidence type="ECO:0000256" key="12">
    <source>
        <dbReference type="ARBA" id="ARBA00022843"/>
    </source>
</evidence>
<evidence type="ECO:0000256" key="9">
    <source>
        <dbReference type="ARBA" id="ARBA00022737"/>
    </source>
</evidence>
<dbReference type="GO" id="GO:0001227">
    <property type="term" value="F:DNA-binding transcription repressor activity, RNA polymerase II-specific"/>
    <property type="evidence" value="ECO:0007669"/>
    <property type="project" value="InterPro"/>
</dbReference>
<sequence length="818" mass="91515">MCGSAQAFPAASQHSSEILRAEDPPEMRDCTMKMDVEDADMTKWTEEEFEEKCTYIVNDHPVDLISDAGNLTRAEASLPRNLIFKHAPNSKEVIGVSSKEYIPKGTRFGPLVGEAYRSDAVPKNANRKYFWRIHSNGELQHFIDGFDEEKSNWMRYVNPAHSAQEQNLAACQNGMNIYFYTVKAIPANQELLVWYCAEFAKRLHYPPSRELVIKIQQSLMDKKQQATETDCIQQKTSGKTEHSVREILKMNNKPPRSSPGDSEIPLKKPNMERTFLPRVVYPVRPHVPEDYSKPNPVYGLDSPSYITQSPVQSSATPSPTACSNLDHSLQSNSPHSSPGLSSSPPTPSSQEPKDLFPYLNRLYNGKCISAYPSYTPPNHVSSAFLHSYNSVSPHYSRYLLSHYPVGYSGINGLNDLSTVGGAGTNLNGLNSFSLFQRMYPLYNNLLAGSGLTQHMLNQPVLPSVLPPKGNRRLLLSLEPHRDSLIPAPNSAFSATGLATSLKDSPPSPNIGSPTAGTAASLDHCMPNKSTSAMLPSSMNDDEAVNPTKVKRNMSGYKTLPYPLKKQNGKIKYECNVCSKTFGQLSNLKVHLRVHSGERPFKCQTCNKGFTQLAHLQKHYLVHTGEKPHECQVCHKRFSSTSNLKTHLRLHSGEKPYQCKLCPAKFTQFVHLKLHKRLHTRERPHKCLHCQKSYIHLCSLKVHLKGNCLASQSSGGRSSEELNRVNEEIDKFDISDNADRLDEVDNMDVETVVEKQIFHMLWREMDLKSSFHTSIGNGLIPGGLYEPSNETSVIKLPQSSSLPLLPLKVKQETIEPRNP</sequence>
<evidence type="ECO:0000259" key="25">
    <source>
        <dbReference type="PROSITE" id="PS50280"/>
    </source>
</evidence>
<feature type="region of interest" description="Disordered" evidence="23">
    <location>
        <begin position="1"/>
        <end position="25"/>
    </location>
</feature>